<comment type="similarity">
    <text evidence="1 7">Belongs to the cytochrome P450 family.</text>
</comment>
<keyword evidence="3 7" id="KW-0479">Metal-binding</keyword>
<name>A0AAT9HMT6_9ACTN</name>
<gene>
    <name evidence="8" type="ORF">SHKM778_48310</name>
</gene>
<evidence type="ECO:0000313" key="8">
    <source>
        <dbReference type="EMBL" id="BFO18443.1"/>
    </source>
</evidence>
<dbReference type="PANTHER" id="PTHR46696">
    <property type="entry name" value="P450, PUTATIVE (EUROFUNG)-RELATED"/>
    <property type="match status" value="1"/>
</dbReference>
<dbReference type="InterPro" id="IPR002397">
    <property type="entry name" value="Cyt_P450_B"/>
</dbReference>
<dbReference type="GO" id="GO:0036199">
    <property type="term" value="F:cholest-4-en-3-one 26-monooxygenase activity"/>
    <property type="evidence" value="ECO:0007669"/>
    <property type="project" value="TreeGrafter"/>
</dbReference>
<dbReference type="GO" id="GO:0020037">
    <property type="term" value="F:heme binding"/>
    <property type="evidence" value="ECO:0007669"/>
    <property type="project" value="InterPro"/>
</dbReference>
<dbReference type="FunFam" id="1.10.630.10:FF:000018">
    <property type="entry name" value="Cytochrome P450 monooxygenase"/>
    <property type="match status" value="1"/>
</dbReference>
<dbReference type="PRINTS" id="PR00359">
    <property type="entry name" value="BP450"/>
</dbReference>
<evidence type="ECO:0000256" key="3">
    <source>
        <dbReference type="ARBA" id="ARBA00022723"/>
    </source>
</evidence>
<dbReference type="Pfam" id="PF00067">
    <property type="entry name" value="p450"/>
    <property type="match status" value="2"/>
</dbReference>
<evidence type="ECO:0000256" key="7">
    <source>
        <dbReference type="RuleBase" id="RU000461"/>
    </source>
</evidence>
<dbReference type="GO" id="GO:0006707">
    <property type="term" value="P:cholesterol catabolic process"/>
    <property type="evidence" value="ECO:0007669"/>
    <property type="project" value="TreeGrafter"/>
</dbReference>
<accession>A0AAT9HMT6</accession>
<protein>
    <submittedName>
        <fullName evidence="8">Cytochrome P450</fullName>
    </submittedName>
</protein>
<dbReference type="InterPro" id="IPR001128">
    <property type="entry name" value="Cyt_P450"/>
</dbReference>
<reference evidence="8" key="2">
    <citation type="submission" date="2024-07" db="EMBL/GenBank/DDBJ databases">
        <title>Streptomyces haneummycinica sp. nov., a new antibiotic-producing actinobacterium isolated from marine sediment.</title>
        <authorList>
            <person name="Uemura M."/>
            <person name="Hamada M."/>
            <person name="Hirano S."/>
            <person name="Kobayashi K."/>
            <person name="Ohshiro T."/>
            <person name="Kobayashi T."/>
            <person name="Terahara T."/>
        </authorList>
    </citation>
    <scope>NUCLEOTIDE SEQUENCE</scope>
    <source>
        <strain evidence="8">KM77-8</strain>
    </source>
</reference>
<dbReference type="InterPro" id="IPR017972">
    <property type="entry name" value="Cyt_P450_CS"/>
</dbReference>
<keyword evidence="4 7" id="KW-0560">Oxidoreductase</keyword>
<dbReference type="InterPro" id="IPR036396">
    <property type="entry name" value="Cyt_P450_sf"/>
</dbReference>
<keyword evidence="2 7" id="KW-0349">Heme</keyword>
<dbReference type="SUPFAM" id="SSF48264">
    <property type="entry name" value="Cytochrome P450"/>
    <property type="match status" value="1"/>
</dbReference>
<sequence length="410" mass="45013">MADTRGFAALDRATIDVADPALYESGDPVALWAHLRATSPVHWNNHPPGPGFWAVMAYQPALQVYRNTDAFTSELGMRVDSDPAAVEAAAGKMLIVTDPPTHPRLRQLMNSAFLPRVVATLEASMRRVIEPLVEEALRRDVVDFVSEIAAVLPAAIICDIMEIPQSERAMMIDLTSKAFGASVGGEAKCPMSTMEKTEAHAEIFLYYTELVEERRRNPGADVVSALIQGDLDGRRLTDEEVLLNCDGLLTGANETTRHASAAGLLALMENPGEWERLRSGAVDIESAVDEVLRYTSPALHVTRVAKKDVQVGDQLVRAGETVALWNSSVNRDETVFPDPDRFDLGRAPNRHLTFGIGPHFCLGAPLARVELKVLLEVLAEKVTHMELVGPVERLRSNFMWGIERLPVALR</sequence>
<dbReference type="PANTHER" id="PTHR46696:SF4">
    <property type="entry name" value="BIOTIN BIOSYNTHESIS CYTOCHROME P450"/>
    <property type="match status" value="1"/>
</dbReference>
<dbReference type="CDD" id="cd11033">
    <property type="entry name" value="CYP142-like"/>
    <property type="match status" value="1"/>
</dbReference>
<evidence type="ECO:0000256" key="4">
    <source>
        <dbReference type="ARBA" id="ARBA00023002"/>
    </source>
</evidence>
<evidence type="ECO:0000256" key="6">
    <source>
        <dbReference type="ARBA" id="ARBA00023033"/>
    </source>
</evidence>
<evidence type="ECO:0000256" key="2">
    <source>
        <dbReference type="ARBA" id="ARBA00022617"/>
    </source>
</evidence>
<proteinExistence type="inferred from homology"/>
<keyword evidence="5 7" id="KW-0408">Iron</keyword>
<organism evidence="8">
    <name type="scientific">Streptomyces haneummycinicus</name>
    <dbReference type="NCBI Taxonomy" id="3074435"/>
    <lineage>
        <taxon>Bacteria</taxon>
        <taxon>Bacillati</taxon>
        <taxon>Actinomycetota</taxon>
        <taxon>Actinomycetes</taxon>
        <taxon>Kitasatosporales</taxon>
        <taxon>Streptomycetaceae</taxon>
        <taxon>Streptomyces</taxon>
    </lineage>
</organism>
<dbReference type="GO" id="GO:0005506">
    <property type="term" value="F:iron ion binding"/>
    <property type="evidence" value="ECO:0007669"/>
    <property type="project" value="InterPro"/>
</dbReference>
<evidence type="ECO:0000256" key="5">
    <source>
        <dbReference type="ARBA" id="ARBA00023004"/>
    </source>
</evidence>
<dbReference type="Gene3D" id="1.10.630.10">
    <property type="entry name" value="Cytochrome P450"/>
    <property type="match status" value="1"/>
</dbReference>
<dbReference type="EMBL" id="AP035768">
    <property type="protein sequence ID" value="BFO18443.1"/>
    <property type="molecule type" value="Genomic_DNA"/>
</dbReference>
<reference evidence="8" key="1">
    <citation type="submission" date="2024-06" db="EMBL/GenBank/DDBJ databases">
        <authorList>
            <consortium name="consrtm"/>
            <person name="Uemura M."/>
            <person name="Terahara T."/>
        </authorList>
    </citation>
    <scope>NUCLEOTIDE SEQUENCE</scope>
    <source>
        <strain evidence="8">KM77-8</strain>
    </source>
</reference>
<dbReference type="PROSITE" id="PS00086">
    <property type="entry name" value="CYTOCHROME_P450"/>
    <property type="match status" value="1"/>
</dbReference>
<dbReference type="AlphaFoldDB" id="A0AAT9HMT6"/>
<dbReference type="GO" id="GO:0008395">
    <property type="term" value="F:steroid hydroxylase activity"/>
    <property type="evidence" value="ECO:0007669"/>
    <property type="project" value="TreeGrafter"/>
</dbReference>
<keyword evidence="6 7" id="KW-0503">Monooxygenase</keyword>
<evidence type="ECO:0000256" key="1">
    <source>
        <dbReference type="ARBA" id="ARBA00010617"/>
    </source>
</evidence>